<dbReference type="OrthoDB" id="5317499at2"/>
<protein>
    <submittedName>
        <fullName evidence="1">Uncharacterized protein</fullName>
    </submittedName>
</protein>
<evidence type="ECO:0000313" key="2">
    <source>
        <dbReference type="Proteomes" id="UP000233350"/>
    </source>
</evidence>
<dbReference type="RefSeq" id="WP_006802219.1">
    <property type="nucleotide sequence ID" value="NZ_CABKOI010000021.1"/>
</dbReference>
<organism evidence="1 2">
    <name type="scientific">Helicobacter winghamensis</name>
    <dbReference type="NCBI Taxonomy" id="157268"/>
    <lineage>
        <taxon>Bacteria</taxon>
        <taxon>Pseudomonadati</taxon>
        <taxon>Campylobacterota</taxon>
        <taxon>Epsilonproteobacteria</taxon>
        <taxon>Campylobacterales</taxon>
        <taxon>Helicobacteraceae</taxon>
        <taxon>Helicobacter</taxon>
    </lineage>
</organism>
<dbReference type="Proteomes" id="UP000233350">
    <property type="component" value="Unassembled WGS sequence"/>
</dbReference>
<dbReference type="AlphaFoldDB" id="A0A2N3PIC5"/>
<dbReference type="EMBL" id="MBPK01000042">
    <property type="protein sequence ID" value="PKT80532.1"/>
    <property type="molecule type" value="Genomic_DNA"/>
</dbReference>
<gene>
    <name evidence="1" type="ORF">BCM31_03400</name>
</gene>
<accession>A0A2N3PIC5</accession>
<keyword evidence="2" id="KW-1185">Reference proteome</keyword>
<evidence type="ECO:0000313" key="1">
    <source>
        <dbReference type="EMBL" id="PKT80532.1"/>
    </source>
</evidence>
<dbReference type="GeneID" id="97289147"/>
<sequence>MQGLKDLIKVSEADYLSIYEKVILSQTNEREEILVPYMSMGNFAFEAAINERKCLVYDDNPLIKINFESEFFYPSFAGIRNRLGEIKIKRNFADCGVRRFLDPKTYDEVMSIREFLDSSPRDAVNLWIKRLVSEVLKMPQIINNTISTPEYFDVKERVLRTYKAVLSNIDPMKILILHYCIPSFFDNESAIEAMLNGKKVKMAYYAPYVFNAEIYFEQHLLKMWFSNISKERLKAAQVSNAEYENREKKDFLFLHKKLESGGVIFVEKAKEYNLDGFFKLALFYGYENLKAFCDTKGNAIYLFRKLGA</sequence>
<reference evidence="1 2" key="1">
    <citation type="submission" date="2016-07" db="EMBL/GenBank/DDBJ databases">
        <title>Detection of Helicobacter winghamensis from caecal content of red fox (Vulpes vulpes).</title>
        <authorList>
            <person name="Zanoni R.G."/>
            <person name="Florio D."/>
            <person name="Caffara M."/>
            <person name="Renzi M."/>
            <person name="Parisi A."/>
            <person name="Pasquali F."/>
            <person name="Manfreda G."/>
        </authorList>
    </citation>
    <scope>NUCLEOTIDE SEQUENCE [LARGE SCALE GENOMIC DNA]</scope>
    <source>
        <strain evidence="1 2">295_13</strain>
    </source>
</reference>
<proteinExistence type="predicted"/>
<name>A0A2N3PIC5_9HELI</name>
<comment type="caution">
    <text evidence="1">The sequence shown here is derived from an EMBL/GenBank/DDBJ whole genome shotgun (WGS) entry which is preliminary data.</text>
</comment>